<keyword evidence="1" id="KW-0812">Transmembrane</keyword>
<gene>
    <name evidence="2" type="ORF">LZ480_16350</name>
</gene>
<keyword evidence="1" id="KW-1133">Transmembrane helix</keyword>
<organism evidence="2 3">
    <name type="scientific">Solibacillus palustris</name>
    <dbReference type="NCBI Taxonomy" id="2908203"/>
    <lineage>
        <taxon>Bacteria</taxon>
        <taxon>Bacillati</taxon>
        <taxon>Bacillota</taxon>
        <taxon>Bacilli</taxon>
        <taxon>Bacillales</taxon>
        <taxon>Caryophanaceae</taxon>
        <taxon>Solibacillus</taxon>
    </lineage>
</organism>
<evidence type="ECO:0000256" key="1">
    <source>
        <dbReference type="SAM" id="Phobius"/>
    </source>
</evidence>
<keyword evidence="1" id="KW-0472">Membrane</keyword>
<proteinExistence type="predicted"/>
<comment type="caution">
    <text evidence="2">The sequence shown here is derived from an EMBL/GenBank/DDBJ whole genome shotgun (WGS) entry which is preliminary data.</text>
</comment>
<sequence length="99" mass="11275">MIGNLMLGLLLIFSIMKFYKNKAIFKQLSKKEWLQYTLGFLFAWAVGAIIIIGGSNLTDIIQIAWLNKVLAIIFILIGLAFAGFIMNKTLPRKLKEFYS</sequence>
<evidence type="ECO:0000313" key="3">
    <source>
        <dbReference type="Proteomes" id="UP001316087"/>
    </source>
</evidence>
<evidence type="ECO:0000313" key="2">
    <source>
        <dbReference type="EMBL" id="MCH7323447.1"/>
    </source>
</evidence>
<dbReference type="Proteomes" id="UP001316087">
    <property type="component" value="Unassembled WGS sequence"/>
</dbReference>
<feature type="transmembrane region" description="Helical" evidence="1">
    <location>
        <begin position="33"/>
        <end position="53"/>
    </location>
</feature>
<dbReference type="EMBL" id="JAKZFC010000007">
    <property type="protein sequence ID" value="MCH7323447.1"/>
    <property type="molecule type" value="Genomic_DNA"/>
</dbReference>
<name>A0ABS9UGH2_9BACL</name>
<feature type="transmembrane region" description="Helical" evidence="1">
    <location>
        <begin position="6"/>
        <end position="21"/>
    </location>
</feature>
<feature type="transmembrane region" description="Helical" evidence="1">
    <location>
        <begin position="65"/>
        <end position="85"/>
    </location>
</feature>
<reference evidence="2 3" key="1">
    <citation type="submission" date="2022-03" db="EMBL/GenBank/DDBJ databases">
        <authorList>
            <person name="Jo J.-H."/>
            <person name="Im W.-T."/>
        </authorList>
    </citation>
    <scope>NUCLEOTIDE SEQUENCE [LARGE SCALE GENOMIC DNA]</scope>
    <source>
        <strain evidence="2 3">MA9</strain>
    </source>
</reference>
<accession>A0ABS9UGH2</accession>
<keyword evidence="3" id="KW-1185">Reference proteome</keyword>
<protein>
    <submittedName>
        <fullName evidence="2">Uncharacterized protein</fullName>
    </submittedName>
</protein>
<dbReference type="RefSeq" id="WP_241370616.1">
    <property type="nucleotide sequence ID" value="NZ_JAKZFC010000007.1"/>
</dbReference>